<dbReference type="AlphaFoldDB" id="A0A0D1KNH1"/>
<evidence type="ECO:0000259" key="2">
    <source>
        <dbReference type="Pfam" id="PF03413"/>
    </source>
</evidence>
<feature type="chain" id="PRO_5002232139" evidence="1">
    <location>
        <begin position="23"/>
        <end position="104"/>
    </location>
</feature>
<dbReference type="InterPro" id="IPR025711">
    <property type="entry name" value="PepSY"/>
</dbReference>
<evidence type="ECO:0000313" key="3">
    <source>
        <dbReference type="EMBL" id="KIU26014.1"/>
    </source>
</evidence>
<organism evidence="3 4">
    <name type="scientific">Sphingomonas melonis</name>
    <dbReference type="NCBI Taxonomy" id="152682"/>
    <lineage>
        <taxon>Bacteria</taxon>
        <taxon>Pseudomonadati</taxon>
        <taxon>Pseudomonadota</taxon>
        <taxon>Alphaproteobacteria</taxon>
        <taxon>Sphingomonadales</taxon>
        <taxon>Sphingomonadaceae</taxon>
        <taxon>Sphingomonas</taxon>
    </lineage>
</organism>
<dbReference type="Gene3D" id="3.10.450.40">
    <property type="match status" value="1"/>
</dbReference>
<name>A0A0D1KNH1_9SPHN</name>
<feature type="domain" description="PepSY" evidence="2">
    <location>
        <begin position="38"/>
        <end position="95"/>
    </location>
</feature>
<feature type="signal peptide" evidence="1">
    <location>
        <begin position="1"/>
        <end position="22"/>
    </location>
</feature>
<sequence>MKTLHGMFALVAIFGIGAVADAAPAKFKGSQFASQAKIKLASARQIALKARPGTVTDQELEKEKGGSGLRYSFDITSHGKPYEVGVDARTGAVLENGVEGKNPD</sequence>
<evidence type="ECO:0000256" key="1">
    <source>
        <dbReference type="SAM" id="SignalP"/>
    </source>
</evidence>
<reference evidence="3 4" key="1">
    <citation type="submission" date="2015-01" db="EMBL/GenBank/DDBJ databases">
        <title>Genome of Sphingomonas taxi strain 30a.</title>
        <authorList>
            <person name="Eevers N."/>
            <person name="Van Hamme J."/>
            <person name="Bottos E."/>
            <person name="Weyens N."/>
            <person name="Vangronsveld J."/>
        </authorList>
    </citation>
    <scope>NUCLEOTIDE SEQUENCE [LARGE SCALE GENOMIC DNA]</scope>
    <source>
        <strain evidence="3 4">30a</strain>
    </source>
</reference>
<accession>A0A0D1KNH1</accession>
<dbReference type="PATRIC" id="fig|1549858.7.peg.3543"/>
<dbReference type="Pfam" id="PF03413">
    <property type="entry name" value="PepSY"/>
    <property type="match status" value="1"/>
</dbReference>
<keyword evidence="1" id="KW-0732">Signal</keyword>
<comment type="caution">
    <text evidence="3">The sequence shown here is derived from an EMBL/GenBank/DDBJ whole genome shotgun (WGS) entry which is preliminary data.</text>
</comment>
<evidence type="ECO:0000313" key="4">
    <source>
        <dbReference type="Proteomes" id="UP000033203"/>
    </source>
</evidence>
<dbReference type="Proteomes" id="UP000033203">
    <property type="component" value="Unassembled WGS sequence"/>
</dbReference>
<dbReference type="EMBL" id="JXTP01000090">
    <property type="protein sequence ID" value="KIU26014.1"/>
    <property type="molecule type" value="Genomic_DNA"/>
</dbReference>
<gene>
    <name evidence="3" type="ORF">SR41_16725</name>
</gene>
<proteinExistence type="predicted"/>
<protein>
    <submittedName>
        <fullName evidence="3">Peptidase M4</fullName>
    </submittedName>
</protein>